<gene>
    <name evidence="1" type="ORF">MO867_13170</name>
</gene>
<name>A0A9X2EN50_9GAMM</name>
<comment type="caution">
    <text evidence="1">The sequence shown here is derived from an EMBL/GenBank/DDBJ whole genome shotgun (WGS) entry which is preliminary data.</text>
</comment>
<dbReference type="EMBL" id="JALBWM010000056">
    <property type="protein sequence ID" value="MCO1335282.1"/>
    <property type="molecule type" value="Genomic_DNA"/>
</dbReference>
<dbReference type="RefSeq" id="WP_252468769.1">
    <property type="nucleotide sequence ID" value="NZ_JALBWM010000056.1"/>
</dbReference>
<sequence>MNHFYCALLISAPLLTSCAGEQIKRYGLPQLAIETKTICDLVYEPSPSPSPLSLMEKCTDQVDSKLVGHFRGNLIIAPEMHTFEPCDTQFLKLHTRRAIEPKSIWFSSQPDIKVKDWSSHFLIVKGELHGPGRYGHFGMFAYLFVATEIVQFTNDTNGQCETLFYHGDSQAPLRDLNPLRTRHPHSNPFQG</sequence>
<protein>
    <submittedName>
        <fullName evidence="1">Uncharacterized protein</fullName>
    </submittedName>
</protein>
<evidence type="ECO:0000313" key="2">
    <source>
        <dbReference type="Proteomes" id="UP001139028"/>
    </source>
</evidence>
<keyword evidence="2" id="KW-1185">Reference proteome</keyword>
<dbReference type="AlphaFoldDB" id="A0A9X2EN50"/>
<accession>A0A9X2EN50</accession>
<proteinExistence type="predicted"/>
<reference evidence="1" key="1">
    <citation type="journal article" date="2022" name="Arch. Microbiol.">
        <title>Microbulbifer okhotskensis sp. nov., isolated from a deep bottom sediment of the Okhotsk Sea.</title>
        <authorList>
            <person name="Romanenko L."/>
            <person name="Kurilenko V."/>
            <person name="Otstavnykh N."/>
            <person name="Velansky P."/>
            <person name="Isaeva M."/>
            <person name="Mikhailov V."/>
        </authorList>
    </citation>
    <scope>NUCLEOTIDE SEQUENCE</scope>
    <source>
        <strain evidence="1">OS29</strain>
    </source>
</reference>
<evidence type="ECO:0000313" key="1">
    <source>
        <dbReference type="EMBL" id="MCO1335282.1"/>
    </source>
</evidence>
<dbReference type="Proteomes" id="UP001139028">
    <property type="component" value="Unassembled WGS sequence"/>
</dbReference>
<organism evidence="1 2">
    <name type="scientific">Microbulbifer okhotskensis</name>
    <dbReference type="NCBI Taxonomy" id="2926617"/>
    <lineage>
        <taxon>Bacteria</taxon>
        <taxon>Pseudomonadati</taxon>
        <taxon>Pseudomonadota</taxon>
        <taxon>Gammaproteobacteria</taxon>
        <taxon>Cellvibrionales</taxon>
        <taxon>Microbulbiferaceae</taxon>
        <taxon>Microbulbifer</taxon>
    </lineage>
</organism>